<sequence length="255" mass="28777">MFERFEVPKAYVAIQALLSLFANGKTTGVVCDSGDGVSHAVPIYDGCCLPQGVLRLNLGGRDLTDYMQRLLQETGNSFTTTVEKDMLRTLKEELCYIALNYNEELTKSQQHSHEILQSFTLPDERVIHVNSERFKCPEVLFKPHWIGLEQKGIHHLVNDSIIKCRDVDIARDLYKNIILSGGTTMLKGFAARLTHEIQSLVPTSVSLQVLAPENRKYNVWVGGSILASLTSFQEQWISKFEYKESGSSIVHRKCN</sequence>
<evidence type="ECO:0000256" key="2">
    <source>
        <dbReference type="RuleBase" id="RU000487"/>
    </source>
</evidence>
<keyword evidence="4" id="KW-1185">Reference proteome</keyword>
<gene>
    <name evidence="3" type="ORF">RFI_07863</name>
</gene>
<reference evidence="3 4" key="1">
    <citation type="journal article" date="2013" name="Curr. Biol.">
        <title>The Genome of the Foraminiferan Reticulomyxa filosa.</title>
        <authorList>
            <person name="Glockner G."/>
            <person name="Hulsmann N."/>
            <person name="Schleicher M."/>
            <person name="Noegel A.A."/>
            <person name="Eichinger L."/>
            <person name="Gallinger C."/>
            <person name="Pawlowski J."/>
            <person name="Sierra R."/>
            <person name="Euteneuer U."/>
            <person name="Pillet L."/>
            <person name="Moustafa A."/>
            <person name="Platzer M."/>
            <person name="Groth M."/>
            <person name="Szafranski K."/>
            <person name="Schliwa M."/>
        </authorList>
    </citation>
    <scope>NUCLEOTIDE SEQUENCE [LARGE SCALE GENOMIC DNA]</scope>
</reference>
<dbReference type="Gene3D" id="3.30.420.40">
    <property type="match status" value="3"/>
</dbReference>
<dbReference type="Pfam" id="PF00022">
    <property type="entry name" value="Actin"/>
    <property type="match status" value="1"/>
</dbReference>
<evidence type="ECO:0008006" key="5">
    <source>
        <dbReference type="Google" id="ProtNLM"/>
    </source>
</evidence>
<evidence type="ECO:0000256" key="1">
    <source>
        <dbReference type="ARBA" id="ARBA00049360"/>
    </source>
</evidence>
<dbReference type="AlphaFoldDB" id="X6NTD8"/>
<dbReference type="SMART" id="SM00268">
    <property type="entry name" value="ACTIN"/>
    <property type="match status" value="1"/>
</dbReference>
<dbReference type="Gene3D" id="3.90.640.10">
    <property type="entry name" value="Actin, Chain A, domain 4"/>
    <property type="match status" value="1"/>
</dbReference>
<dbReference type="InterPro" id="IPR004000">
    <property type="entry name" value="Actin"/>
</dbReference>
<protein>
    <recommendedName>
        <fullName evidence="5">Actin</fullName>
    </recommendedName>
</protein>
<comment type="similarity">
    <text evidence="2">Belongs to the actin family.</text>
</comment>
<accession>X6NTD8</accession>
<organism evidence="3 4">
    <name type="scientific">Reticulomyxa filosa</name>
    <dbReference type="NCBI Taxonomy" id="46433"/>
    <lineage>
        <taxon>Eukaryota</taxon>
        <taxon>Sar</taxon>
        <taxon>Rhizaria</taxon>
        <taxon>Retaria</taxon>
        <taxon>Foraminifera</taxon>
        <taxon>Monothalamids</taxon>
        <taxon>Reticulomyxidae</taxon>
        <taxon>Reticulomyxa</taxon>
    </lineage>
</organism>
<dbReference type="SUPFAM" id="SSF53067">
    <property type="entry name" value="Actin-like ATPase domain"/>
    <property type="match status" value="2"/>
</dbReference>
<dbReference type="PRINTS" id="PR00190">
    <property type="entry name" value="ACTIN"/>
</dbReference>
<dbReference type="InterPro" id="IPR043129">
    <property type="entry name" value="ATPase_NBD"/>
</dbReference>
<name>X6NTD8_RETFI</name>
<dbReference type="EMBL" id="ASPP01006147">
    <property type="protein sequence ID" value="ETO29261.1"/>
    <property type="molecule type" value="Genomic_DNA"/>
</dbReference>
<evidence type="ECO:0000313" key="3">
    <source>
        <dbReference type="EMBL" id="ETO29261.1"/>
    </source>
</evidence>
<comment type="catalytic activity">
    <reaction evidence="1">
        <text>ATP + H2O = ADP + phosphate + H(+)</text>
        <dbReference type="Rhea" id="RHEA:13065"/>
        <dbReference type="ChEBI" id="CHEBI:15377"/>
        <dbReference type="ChEBI" id="CHEBI:15378"/>
        <dbReference type="ChEBI" id="CHEBI:30616"/>
        <dbReference type="ChEBI" id="CHEBI:43474"/>
        <dbReference type="ChEBI" id="CHEBI:456216"/>
    </reaction>
</comment>
<comment type="caution">
    <text evidence="3">The sequence shown here is derived from an EMBL/GenBank/DDBJ whole genome shotgun (WGS) entry which is preliminary data.</text>
</comment>
<proteinExistence type="inferred from homology"/>
<dbReference type="FunFam" id="3.90.640.10:FF:000007">
    <property type="entry name" value="Actin like 7B"/>
    <property type="match status" value="1"/>
</dbReference>
<dbReference type="Proteomes" id="UP000023152">
    <property type="component" value="Unassembled WGS sequence"/>
</dbReference>
<evidence type="ECO:0000313" key="4">
    <source>
        <dbReference type="Proteomes" id="UP000023152"/>
    </source>
</evidence>
<dbReference type="PANTHER" id="PTHR11937">
    <property type="entry name" value="ACTIN"/>
    <property type="match status" value="1"/>
</dbReference>